<dbReference type="SUPFAM" id="SSF53187">
    <property type="entry name" value="Zn-dependent exopeptidases"/>
    <property type="match status" value="1"/>
</dbReference>
<reference evidence="4 5" key="1">
    <citation type="submission" date="2007-10" db="EMBL/GenBank/DDBJ databases">
        <title>Complete sequence of Desulfococcus oleovorans Hxd3.</title>
        <authorList>
            <consortium name="US DOE Joint Genome Institute"/>
            <person name="Copeland A."/>
            <person name="Lucas S."/>
            <person name="Lapidus A."/>
            <person name="Barry K."/>
            <person name="Glavina del Rio T."/>
            <person name="Dalin E."/>
            <person name="Tice H."/>
            <person name="Pitluck S."/>
            <person name="Kiss H."/>
            <person name="Brettin T."/>
            <person name="Bruce D."/>
            <person name="Detter J.C."/>
            <person name="Han C."/>
            <person name="Schmutz J."/>
            <person name="Larimer F."/>
            <person name="Land M."/>
            <person name="Hauser L."/>
            <person name="Kyrpides N."/>
            <person name="Kim E."/>
            <person name="Wawrik B."/>
            <person name="Richardson P."/>
        </authorList>
    </citation>
    <scope>NUCLEOTIDE SEQUENCE [LARGE SCALE GENOMIC DNA]</scope>
    <source>
        <strain evidence="5">DSM 6200 / JCM 39069 / Hxd3</strain>
    </source>
</reference>
<dbReference type="AlphaFoldDB" id="A8ZYD9"/>
<dbReference type="HOGENOM" id="CLU_051308_1_0_7"/>
<evidence type="ECO:0000313" key="5">
    <source>
        <dbReference type="Proteomes" id="UP000008561"/>
    </source>
</evidence>
<dbReference type="KEGG" id="dol:Dole_2861"/>
<dbReference type="InterPro" id="IPR007484">
    <property type="entry name" value="Peptidase_M28"/>
</dbReference>
<evidence type="ECO:0000256" key="2">
    <source>
        <dbReference type="ARBA" id="ARBA00022801"/>
    </source>
</evidence>
<dbReference type="GO" id="GO:0016787">
    <property type="term" value="F:hydrolase activity"/>
    <property type="evidence" value="ECO:0007669"/>
    <property type="project" value="UniProtKB-KW"/>
</dbReference>
<keyword evidence="2" id="KW-0378">Hydrolase</keyword>
<dbReference type="PANTHER" id="PTHR43808:SF17">
    <property type="entry name" value="PEPTIDASE M20"/>
    <property type="match status" value="1"/>
</dbReference>
<evidence type="ECO:0000259" key="3">
    <source>
        <dbReference type="Pfam" id="PF04389"/>
    </source>
</evidence>
<feature type="domain" description="Peptidase M28" evidence="3">
    <location>
        <begin position="66"/>
        <end position="128"/>
    </location>
</feature>
<sequence length="389" mass="42429">MMPHSNRIPLFVETIKSIKETIITNIVLTGQVPAPTFEEAQRADMLLERFSTAGIECAADGMGNPVGIIKGKDPDKPPLFVVAHLDTVANRDVDHNYTVKKNTIIGPGIMDNSVGIGVLASLPDILRALDLFFASDIVLAGVVRSIGKGNLEGIRFLLDHWRTPIRGAVCIEGHKLGRISYFSEGLKRCEIECSVTPGAGLKHKSPPNAILVLNEVINQILELRLPQRPLTRVVIGRIRGGTKHGTAALEARLSLEIQSDHADMVTAVCNDIQDIVAGLAHEYHVHLRMKNISEQLPSRLRFSHPLVKATVEVMKRLKLEPVALPSESELSAFLSRNIPAVTLGITYGEEAFAPELSKIRIEPMFRGIAQIVGVMLAIDDGVCDEPALD</sequence>
<dbReference type="eggNOG" id="COG0624">
    <property type="taxonomic scope" value="Bacteria"/>
</dbReference>
<name>A8ZYD9_DESOH</name>
<dbReference type="RefSeq" id="WP_012176275.1">
    <property type="nucleotide sequence ID" value="NC_009943.1"/>
</dbReference>
<dbReference type="OrthoDB" id="9776600at2"/>
<gene>
    <name evidence="4" type="ordered locus">Dole_2861</name>
</gene>
<dbReference type="Gene3D" id="3.40.630.10">
    <property type="entry name" value="Zn peptidases"/>
    <property type="match status" value="1"/>
</dbReference>
<dbReference type="PANTHER" id="PTHR43808">
    <property type="entry name" value="ACETYLORNITHINE DEACETYLASE"/>
    <property type="match status" value="1"/>
</dbReference>
<organism evidence="4 5">
    <name type="scientific">Desulfosudis oleivorans (strain DSM 6200 / JCM 39069 / Hxd3)</name>
    <name type="common">Desulfococcus oleovorans</name>
    <dbReference type="NCBI Taxonomy" id="96561"/>
    <lineage>
        <taxon>Bacteria</taxon>
        <taxon>Pseudomonadati</taxon>
        <taxon>Thermodesulfobacteriota</taxon>
        <taxon>Desulfobacteria</taxon>
        <taxon>Desulfobacterales</taxon>
        <taxon>Desulfosudaceae</taxon>
        <taxon>Desulfosudis</taxon>
    </lineage>
</organism>
<evidence type="ECO:0000256" key="1">
    <source>
        <dbReference type="ARBA" id="ARBA00022723"/>
    </source>
</evidence>
<dbReference type="EMBL" id="CP000859">
    <property type="protein sequence ID" value="ABW68664.1"/>
    <property type="molecule type" value="Genomic_DNA"/>
</dbReference>
<proteinExistence type="predicted"/>
<dbReference type="Gene3D" id="3.30.70.360">
    <property type="match status" value="1"/>
</dbReference>
<keyword evidence="1" id="KW-0479">Metal-binding</keyword>
<evidence type="ECO:0000313" key="4">
    <source>
        <dbReference type="EMBL" id="ABW68664.1"/>
    </source>
</evidence>
<accession>A8ZYD9</accession>
<dbReference type="Proteomes" id="UP000008561">
    <property type="component" value="Chromosome"/>
</dbReference>
<dbReference type="Pfam" id="PF04389">
    <property type="entry name" value="Peptidase_M28"/>
    <property type="match status" value="1"/>
</dbReference>
<dbReference type="InterPro" id="IPR036264">
    <property type="entry name" value="Bact_exopeptidase_dim_dom"/>
</dbReference>
<keyword evidence="5" id="KW-1185">Reference proteome</keyword>
<dbReference type="STRING" id="96561.Dole_2861"/>
<dbReference type="InterPro" id="IPR050072">
    <property type="entry name" value="Peptidase_M20A"/>
</dbReference>
<dbReference type="SUPFAM" id="SSF55031">
    <property type="entry name" value="Bacterial exopeptidase dimerisation domain"/>
    <property type="match status" value="1"/>
</dbReference>
<protein>
    <recommendedName>
        <fullName evidence="3">Peptidase M28 domain-containing protein</fullName>
    </recommendedName>
</protein>